<feature type="compositionally biased region" description="Basic and acidic residues" evidence="1">
    <location>
        <begin position="1"/>
        <end position="25"/>
    </location>
</feature>
<evidence type="ECO:0000313" key="3">
    <source>
        <dbReference type="Proteomes" id="UP000501690"/>
    </source>
</evidence>
<dbReference type="EMBL" id="CP039355">
    <property type="protein sequence ID" value="QCE14720.1"/>
    <property type="molecule type" value="Genomic_DNA"/>
</dbReference>
<evidence type="ECO:0000256" key="1">
    <source>
        <dbReference type="SAM" id="MobiDB-lite"/>
    </source>
</evidence>
<dbReference type="AlphaFoldDB" id="A0A4D6NLN6"/>
<organism evidence="2 3">
    <name type="scientific">Vigna unguiculata</name>
    <name type="common">Cowpea</name>
    <dbReference type="NCBI Taxonomy" id="3917"/>
    <lineage>
        <taxon>Eukaryota</taxon>
        <taxon>Viridiplantae</taxon>
        <taxon>Streptophyta</taxon>
        <taxon>Embryophyta</taxon>
        <taxon>Tracheophyta</taxon>
        <taxon>Spermatophyta</taxon>
        <taxon>Magnoliopsida</taxon>
        <taxon>eudicotyledons</taxon>
        <taxon>Gunneridae</taxon>
        <taxon>Pentapetalae</taxon>
        <taxon>rosids</taxon>
        <taxon>fabids</taxon>
        <taxon>Fabales</taxon>
        <taxon>Fabaceae</taxon>
        <taxon>Papilionoideae</taxon>
        <taxon>50 kb inversion clade</taxon>
        <taxon>NPAAA clade</taxon>
        <taxon>indigoferoid/millettioid clade</taxon>
        <taxon>Phaseoleae</taxon>
        <taxon>Vigna</taxon>
    </lineage>
</organism>
<reference evidence="2 3" key="1">
    <citation type="submission" date="2019-04" db="EMBL/GenBank/DDBJ databases">
        <title>An improved genome assembly and genetic linkage map for asparagus bean, Vigna unguiculata ssp. sesquipedialis.</title>
        <authorList>
            <person name="Xia Q."/>
            <person name="Zhang R."/>
            <person name="Dong Y."/>
        </authorList>
    </citation>
    <scope>NUCLEOTIDE SEQUENCE [LARGE SCALE GENOMIC DNA]</scope>
    <source>
        <tissue evidence="2">Leaf</tissue>
    </source>
</reference>
<name>A0A4D6NLN6_VIGUN</name>
<feature type="region of interest" description="Disordered" evidence="1">
    <location>
        <begin position="121"/>
        <end position="190"/>
    </location>
</feature>
<evidence type="ECO:0000313" key="2">
    <source>
        <dbReference type="EMBL" id="QCE14720.1"/>
    </source>
</evidence>
<feature type="compositionally biased region" description="Basic and acidic residues" evidence="1">
    <location>
        <begin position="121"/>
        <end position="134"/>
    </location>
</feature>
<feature type="region of interest" description="Disordered" evidence="1">
    <location>
        <begin position="1"/>
        <end position="27"/>
    </location>
</feature>
<protein>
    <submittedName>
        <fullName evidence="2">Uncharacterized protein</fullName>
    </submittedName>
</protein>
<proteinExistence type="predicted"/>
<keyword evidence="3" id="KW-1185">Reference proteome</keyword>
<accession>A0A4D6NLN6</accession>
<feature type="compositionally biased region" description="Polar residues" evidence="1">
    <location>
        <begin position="135"/>
        <end position="146"/>
    </location>
</feature>
<sequence>MNQKQNEHQEPQIRSGPREEYHHLDSSLLTPSHRWSSQKKTFKEKQARQEGFLNSAEFRLKGLSSNHSQVHLIPSQISFLKLSSYNYMYILQIIIIQHTWATRTPERALAQARLVRLDERISRSGDPSSPRRDFAQQSENSETNRWTLAGIELQRKNGTYRGKRELRDEAPEGSVESDLPESGHRMQGIW</sequence>
<dbReference type="Proteomes" id="UP000501690">
    <property type="component" value="Linkage Group LG11"/>
</dbReference>
<gene>
    <name evidence="2" type="ORF">DEO72_LG11g1725</name>
</gene>